<dbReference type="Proteomes" id="UP000268192">
    <property type="component" value="Chromosome"/>
</dbReference>
<name>A0A3S9B1P5_9HYPH</name>
<organism evidence="1 2">
    <name type="scientific">Georhizobium profundi</name>
    <dbReference type="NCBI Taxonomy" id="2341112"/>
    <lineage>
        <taxon>Bacteria</taxon>
        <taxon>Pseudomonadati</taxon>
        <taxon>Pseudomonadota</taxon>
        <taxon>Alphaproteobacteria</taxon>
        <taxon>Hyphomicrobiales</taxon>
        <taxon>Rhizobiaceae</taxon>
        <taxon>Georhizobium</taxon>
    </lineage>
</organism>
<evidence type="ECO:0008006" key="3">
    <source>
        <dbReference type="Google" id="ProtNLM"/>
    </source>
</evidence>
<proteinExistence type="predicted"/>
<gene>
    <name evidence="1" type="ORF">D5400_05900</name>
</gene>
<evidence type="ECO:0000313" key="1">
    <source>
        <dbReference type="EMBL" id="AZN70869.1"/>
    </source>
</evidence>
<dbReference type="AlphaFoldDB" id="A0A3S9B1P5"/>
<sequence>MRVCSGWFELMVSIADYLRDFGAPDEVRGVHATRLRHVEPQPVSIDIAPAVPDRDFEAELTAAFARGEQAAAARAEAELTAALEAERARHREEMDSVRTSYEQDYATMIASKLDGIAGNLSDTIGEQVSDVLAPFLDSIIRRRVVDELARAIQAAIANGPEASVSVSGPKGLQEQLARHFDDAGVAFAFEESDDMDIIVNFDGTVFATRLADWSEALKEAVA</sequence>
<dbReference type="EMBL" id="CP032509">
    <property type="protein sequence ID" value="AZN70869.1"/>
    <property type="molecule type" value="Genomic_DNA"/>
</dbReference>
<dbReference type="KEGG" id="abaw:D5400_05900"/>
<evidence type="ECO:0000313" key="2">
    <source>
        <dbReference type="Proteomes" id="UP000268192"/>
    </source>
</evidence>
<keyword evidence="2" id="KW-1185">Reference proteome</keyword>
<accession>A0A3S9B1P5</accession>
<reference evidence="1 2" key="1">
    <citation type="submission" date="2018-09" db="EMBL/GenBank/DDBJ databases">
        <title>Marinorhizobium profundi gen. nov., sp. nov., isolated from a deep-sea sediment sample from the New Britain Trench and proposal of Marinorhizobiaceae fam. nov. in the order Rhizobiales of the class Alphaproteobacteria.</title>
        <authorList>
            <person name="Cao J."/>
        </authorList>
    </citation>
    <scope>NUCLEOTIDE SEQUENCE [LARGE SCALE GENOMIC DNA]</scope>
    <source>
        <strain evidence="1 2">WS11</strain>
    </source>
</reference>
<protein>
    <recommendedName>
        <fullName evidence="3">Flagellar assembly protein FliH/Type III secretion system HrpE domain-containing protein</fullName>
    </recommendedName>
</protein>